<protein>
    <submittedName>
        <fullName evidence="1">Uncharacterized protein</fullName>
    </submittedName>
</protein>
<proteinExistence type="predicted"/>
<dbReference type="HOGENOM" id="CLU_2385099_0_0_9"/>
<dbReference type="EMBL" id="CP002048">
    <property type="protein sequence ID" value="ADI02776.1"/>
    <property type="molecule type" value="Genomic_DNA"/>
</dbReference>
<organism evidence="1 2">
    <name type="scientific">Syntrophothermus lipocalidus (strain DSM 12680 / TGB-C1)</name>
    <dbReference type="NCBI Taxonomy" id="643648"/>
    <lineage>
        <taxon>Bacteria</taxon>
        <taxon>Bacillati</taxon>
        <taxon>Bacillota</taxon>
        <taxon>Clostridia</taxon>
        <taxon>Eubacteriales</taxon>
        <taxon>Syntrophomonadaceae</taxon>
        <taxon>Syntrophothermus</taxon>
    </lineage>
</organism>
<dbReference type="RefSeq" id="WP_013176178.1">
    <property type="nucleotide sequence ID" value="NC_014220.1"/>
</dbReference>
<reference evidence="1 2" key="2">
    <citation type="journal article" date="2010" name="Stand. Genomic Sci.">
        <title>Complete genome sequence of Syntrophothermus lipocalidus type strain (TGB-C1).</title>
        <authorList>
            <person name="Djao O.D."/>
            <person name="Zhang X."/>
            <person name="Lucas S."/>
            <person name="Lapidus A."/>
            <person name="Del Rio T.G."/>
            <person name="Nolan M."/>
            <person name="Tice H."/>
            <person name="Cheng J.F."/>
            <person name="Han C."/>
            <person name="Tapia R."/>
            <person name="Goodwin L."/>
            <person name="Pitluck S."/>
            <person name="Liolios K."/>
            <person name="Ivanova N."/>
            <person name="Mavromatis K."/>
            <person name="Mikhailova N."/>
            <person name="Ovchinnikova G."/>
            <person name="Pati A."/>
            <person name="Brambilla E."/>
            <person name="Chen A."/>
            <person name="Palaniappan K."/>
            <person name="Land M."/>
            <person name="Hauser L."/>
            <person name="Chang Y.J."/>
            <person name="Jeffries C.D."/>
            <person name="Rohde M."/>
            <person name="Sikorski J."/>
            <person name="Spring S."/>
            <person name="Goker M."/>
            <person name="Detter J.C."/>
            <person name="Woyke T."/>
            <person name="Bristow J."/>
            <person name="Eisen J.A."/>
            <person name="Markowitz V."/>
            <person name="Hugenholtz P."/>
            <person name="Kyrpides N.C."/>
            <person name="Klenk H.P."/>
        </authorList>
    </citation>
    <scope>NUCLEOTIDE SEQUENCE [LARGE SCALE GENOMIC DNA]</scope>
    <source>
        <strain evidence="2">DSM 12680 / TGB-C1</strain>
    </source>
</reference>
<keyword evidence="2" id="KW-1185">Reference proteome</keyword>
<dbReference type="STRING" id="643648.Slip_2029"/>
<accession>D7CPZ8</accession>
<evidence type="ECO:0000313" key="2">
    <source>
        <dbReference type="Proteomes" id="UP000000378"/>
    </source>
</evidence>
<reference evidence="2" key="1">
    <citation type="journal article" date="2010" name="Stand. Genomic Sci.">
        <title>Complete genome sequence of Syntrophothermus lipocalidus type strain (TGB-C1T).</title>
        <authorList>
            <consortium name="US DOE Joint Genome Institute (JGI-PGF)"/>
            <person name="Djao O."/>
            <person name="Zhang X."/>
            <person name="Lucas S."/>
            <person name="Lapidus A."/>
            <person name="Glavina Del Rio T."/>
            <person name="Nolan M."/>
            <person name="Tice H."/>
            <person name="Cheng J."/>
            <person name="Han C."/>
            <person name="Tapia R."/>
            <person name="Goodwin L."/>
            <person name="Pitluck S."/>
            <person name="Liolios K."/>
            <person name="Ivanova N."/>
            <person name="Mavromatis K."/>
            <person name="Mikhailova N."/>
            <person name="Ovchinnikova G."/>
            <person name="Pati A."/>
            <person name="Brambilla E."/>
            <person name="Chen A."/>
            <person name="Palaniappan K."/>
            <person name="Land M."/>
            <person name="Hauser L."/>
            <person name="Chang Y."/>
            <person name="Jeffries C."/>
            <person name="Rohde M."/>
            <person name="Sikorski J."/>
            <person name="Spring S."/>
            <person name="Goker M."/>
            <person name="Detter J."/>
            <person name="Woyke T."/>
            <person name="Bristow J."/>
            <person name="Eisen J."/>
            <person name="Markowitz V."/>
            <person name="Hugenholtz P."/>
            <person name="Kyrpides N."/>
            <person name="Klenk H."/>
        </authorList>
    </citation>
    <scope>NUCLEOTIDE SEQUENCE [LARGE SCALE GENOMIC DNA]</scope>
    <source>
        <strain evidence="2">DSM 12680 / TGB-C1</strain>
    </source>
</reference>
<sequence length="94" mass="11100">MPEKKQTRTKVIAIRLPENHPIFLLPEGRRSKFVRQRLEADLPEVDYFLFLEAIKETVREVLREELPTQNKEEKEKKATVNPVELKQDILSIFG</sequence>
<name>D7CPZ8_SYNLT</name>
<dbReference type="Proteomes" id="UP000000378">
    <property type="component" value="Chromosome"/>
</dbReference>
<dbReference type="KEGG" id="slp:Slip_2029"/>
<dbReference type="AlphaFoldDB" id="D7CPZ8"/>
<evidence type="ECO:0000313" key="1">
    <source>
        <dbReference type="EMBL" id="ADI02776.1"/>
    </source>
</evidence>
<gene>
    <name evidence="1" type="ordered locus">Slip_2029</name>
</gene>